<dbReference type="Pfam" id="PF13205">
    <property type="entry name" value="Big_5"/>
    <property type="match status" value="1"/>
</dbReference>
<dbReference type="InterPro" id="IPR032812">
    <property type="entry name" value="SbsA_Ig"/>
</dbReference>
<evidence type="ECO:0000256" key="2">
    <source>
        <dbReference type="SAM" id="SignalP"/>
    </source>
</evidence>
<comment type="caution">
    <text evidence="4">The sequence shown here is derived from an EMBL/GenBank/DDBJ whole genome shotgun (WGS) entry which is preliminary data.</text>
</comment>
<evidence type="ECO:0000259" key="3">
    <source>
        <dbReference type="Pfam" id="PF13205"/>
    </source>
</evidence>
<evidence type="ECO:0000313" key="4">
    <source>
        <dbReference type="EMBL" id="MDR6299600.1"/>
    </source>
</evidence>
<proteinExistence type="predicted"/>
<accession>A0ABU1K1W7</accession>
<sequence>MFKRFLLFFCFILLASNLYNCAKRGMPTGGEIDTIPPVFIRSNPENFSTNFNAKEIRIYFDEYIKLDNPQKQIIVSPPLDPKPEISPLGGASKYIRVRISDTLKENTTYSINFGNSIVDNNEGNPFQFFRYVFSTGDYIDSLALRGTATNSLKRVIEEDISVLLYEVDSTYTDSLIYKEPPTYIAYTKDSTHTFSVENMRAGTYQIVALKDNNNNYKYEPGSDKIGFKKEYITLPTEENIDLKIFKEILDFEVKRPKQLSKHHYIFGFEGEVDSTEIKLISDKPNDYEYRIFKDSEKDTLHYWFKPKLENDSLVFEIQKKTYRDTLVSKHRDMEADSLEIKVNPTSSLGFNKNVEIRANIPLEKIDTSKISLLDKDFLAVRFTTHHEKFKNMYSIVFEKEEQQKYKLKMLPGSITDFYGNTNDTLAYTLNTKAYSDLGNLKFTVQNIESYPVIVQLITEQDEVYREQIHHESDGNSFDFRYLEPNTYYVRVIYDTNNNGIWDTGSFLEKRQPEKVFYYPKSFTIRPNWDFTETFILK</sequence>
<name>A0ABU1K1W7_9FLAO</name>
<evidence type="ECO:0000256" key="1">
    <source>
        <dbReference type="ARBA" id="ARBA00022729"/>
    </source>
</evidence>
<protein>
    <submittedName>
        <fullName evidence="4">Uncharacterized protein (DUF2141 family)</fullName>
    </submittedName>
</protein>
<dbReference type="Proteomes" id="UP001257659">
    <property type="component" value="Unassembled WGS sequence"/>
</dbReference>
<feature type="domain" description="SbsA Ig-like" evidence="3">
    <location>
        <begin position="33"/>
        <end position="135"/>
    </location>
</feature>
<evidence type="ECO:0000313" key="5">
    <source>
        <dbReference type="Proteomes" id="UP001257659"/>
    </source>
</evidence>
<dbReference type="EMBL" id="JAVDQA010000001">
    <property type="protein sequence ID" value="MDR6299600.1"/>
    <property type="molecule type" value="Genomic_DNA"/>
</dbReference>
<feature type="signal peptide" evidence="2">
    <location>
        <begin position="1"/>
        <end position="22"/>
    </location>
</feature>
<organism evidence="4 5">
    <name type="scientific">Mesonia maritima</name>
    <dbReference type="NCBI Taxonomy" id="1793873"/>
    <lineage>
        <taxon>Bacteria</taxon>
        <taxon>Pseudomonadati</taxon>
        <taxon>Bacteroidota</taxon>
        <taxon>Flavobacteriia</taxon>
        <taxon>Flavobacteriales</taxon>
        <taxon>Flavobacteriaceae</taxon>
        <taxon>Mesonia</taxon>
    </lineage>
</organism>
<keyword evidence="1 2" id="KW-0732">Signal</keyword>
<feature type="chain" id="PRO_5045999611" evidence="2">
    <location>
        <begin position="23"/>
        <end position="537"/>
    </location>
</feature>
<reference evidence="4 5" key="1">
    <citation type="submission" date="2023-07" db="EMBL/GenBank/DDBJ databases">
        <title>Genomic Encyclopedia of Type Strains, Phase IV (KMG-IV): sequencing the most valuable type-strain genomes for metagenomic binning, comparative biology and taxonomic classification.</title>
        <authorList>
            <person name="Goeker M."/>
        </authorList>
    </citation>
    <scope>NUCLEOTIDE SEQUENCE [LARGE SCALE GENOMIC DNA]</scope>
    <source>
        <strain evidence="4 5">DSM 102814</strain>
    </source>
</reference>
<keyword evidence="5" id="KW-1185">Reference proteome</keyword>
<gene>
    <name evidence="4" type="ORF">GGR31_000216</name>
</gene>
<dbReference type="RefSeq" id="WP_309726433.1">
    <property type="nucleotide sequence ID" value="NZ_JAVDQA010000001.1"/>
</dbReference>